<feature type="signal peptide" evidence="5">
    <location>
        <begin position="1"/>
        <end position="20"/>
    </location>
</feature>
<evidence type="ECO:0000256" key="4">
    <source>
        <dbReference type="SAM" id="MobiDB-lite"/>
    </source>
</evidence>
<dbReference type="Proteomes" id="UP000779809">
    <property type="component" value="Unassembled WGS sequence"/>
</dbReference>
<keyword evidence="1" id="KW-0677">Repeat</keyword>
<feature type="repeat" description="TPR" evidence="3">
    <location>
        <begin position="318"/>
        <end position="351"/>
    </location>
</feature>
<dbReference type="PANTHER" id="PTHR44858:SF1">
    <property type="entry name" value="UDP-N-ACETYLGLUCOSAMINE--PEPTIDE N-ACETYLGLUCOSAMINYLTRANSFERASE SPINDLY-RELATED"/>
    <property type="match status" value="1"/>
</dbReference>
<dbReference type="Pfam" id="PF13431">
    <property type="entry name" value="TPR_17"/>
    <property type="match status" value="1"/>
</dbReference>
<evidence type="ECO:0000256" key="5">
    <source>
        <dbReference type="SAM" id="SignalP"/>
    </source>
</evidence>
<dbReference type="EMBL" id="JACPNR010000013">
    <property type="protein sequence ID" value="MBI2679218.1"/>
    <property type="molecule type" value="Genomic_DNA"/>
</dbReference>
<dbReference type="InterPro" id="IPR050498">
    <property type="entry name" value="Ycf3"/>
</dbReference>
<gene>
    <name evidence="6" type="ORF">HYX28_10605</name>
</gene>
<dbReference type="PROSITE" id="PS50005">
    <property type="entry name" value="TPR"/>
    <property type="match status" value="2"/>
</dbReference>
<accession>A0A932AAC3</accession>
<keyword evidence="5" id="KW-0732">Signal</keyword>
<dbReference type="SMART" id="SM00028">
    <property type="entry name" value="TPR"/>
    <property type="match status" value="2"/>
</dbReference>
<evidence type="ECO:0000256" key="3">
    <source>
        <dbReference type="PROSITE-ProRule" id="PRU00339"/>
    </source>
</evidence>
<feature type="chain" id="PRO_5037357363" description="Tetratricopeptide repeat protein" evidence="5">
    <location>
        <begin position="21"/>
        <end position="622"/>
    </location>
</feature>
<evidence type="ECO:0000313" key="6">
    <source>
        <dbReference type="EMBL" id="MBI2679218.1"/>
    </source>
</evidence>
<comment type="caution">
    <text evidence="6">The sequence shown here is derived from an EMBL/GenBank/DDBJ whole genome shotgun (WGS) entry which is preliminary data.</text>
</comment>
<sequence>MPRLLRLCLALCALALPALAQDWIEVRSPNFVVTTSTSLSSGRAVALRFEQMRKVFGSVLQRADVRATVPLHILAFKTAREFQTAVPHGAPGGGLYVVAPDAEYALLDLSAKEPYAPIARDYARSVVVANTPMMPPWFDEGVAAYLATLNVGEKDVQLGRRPAFVDEALAARKLLPATSFLAVTRQSPEFKSAAYAAQSWLLVSWLLAAHRLPATYEYARLVVAEGLAPEAAFQQAFGSSPATLDSDLLRLLAARDATTSFALPDNLNDLSTYSYQDRKLAALDSQVAVADFHIHVPEYFNLGLAESNNIATQDPNNGGAHRSLGFAYLQKGDLEQAGTHLAKAAELSPNDPRVHYYSALLVTRAGEVAGGGVASFDIKSHLLKALDLDPAYADAWFLLGRAYETDDKWSTAIADVLKALRLAPRNDAYRLALARMYGEAKQWDDAAALLAYLKTSPDPEVARQAPQLAATLAQMRTQPARTGRFNERPRPSNYDAPKWRTKPATAAAGTAAAKPDTGAGDNDSRDPDDIAAAKRNAPPAPDARPILFLKGRLVAAACRPSGAATLTVSSGNKTVQLATPDYKKLVLIGADAFSCAWKNVSVAVNYRGSSPTTGDLVSLELQ</sequence>
<dbReference type="Pfam" id="PF14559">
    <property type="entry name" value="TPR_19"/>
    <property type="match status" value="1"/>
</dbReference>
<dbReference type="InterPro" id="IPR011990">
    <property type="entry name" value="TPR-like_helical_dom_sf"/>
</dbReference>
<feature type="compositionally biased region" description="Low complexity" evidence="4">
    <location>
        <begin position="502"/>
        <end position="521"/>
    </location>
</feature>
<dbReference type="AlphaFoldDB" id="A0A932AAC3"/>
<name>A0A932AAC3_9BACT</name>
<feature type="region of interest" description="Disordered" evidence="4">
    <location>
        <begin position="477"/>
        <end position="543"/>
    </location>
</feature>
<dbReference type="SUPFAM" id="SSF48452">
    <property type="entry name" value="TPR-like"/>
    <property type="match status" value="1"/>
</dbReference>
<feature type="compositionally biased region" description="Basic and acidic residues" evidence="4">
    <location>
        <begin position="522"/>
        <end position="532"/>
    </location>
</feature>
<dbReference type="Gene3D" id="1.25.40.10">
    <property type="entry name" value="Tetratricopeptide repeat domain"/>
    <property type="match status" value="1"/>
</dbReference>
<proteinExistence type="predicted"/>
<evidence type="ECO:0000256" key="1">
    <source>
        <dbReference type="ARBA" id="ARBA00022737"/>
    </source>
</evidence>
<evidence type="ECO:0008006" key="8">
    <source>
        <dbReference type="Google" id="ProtNLM"/>
    </source>
</evidence>
<feature type="repeat" description="TPR" evidence="3">
    <location>
        <begin position="393"/>
        <end position="426"/>
    </location>
</feature>
<keyword evidence="2 3" id="KW-0802">TPR repeat</keyword>
<evidence type="ECO:0000313" key="7">
    <source>
        <dbReference type="Proteomes" id="UP000779809"/>
    </source>
</evidence>
<organism evidence="6 7">
    <name type="scientific">Candidatus Korobacter versatilis</name>
    <dbReference type="NCBI Taxonomy" id="658062"/>
    <lineage>
        <taxon>Bacteria</taxon>
        <taxon>Pseudomonadati</taxon>
        <taxon>Acidobacteriota</taxon>
        <taxon>Terriglobia</taxon>
        <taxon>Terriglobales</taxon>
        <taxon>Candidatus Korobacteraceae</taxon>
        <taxon>Candidatus Korobacter</taxon>
    </lineage>
</organism>
<dbReference type="PANTHER" id="PTHR44858">
    <property type="entry name" value="TETRATRICOPEPTIDE REPEAT PROTEIN 6"/>
    <property type="match status" value="1"/>
</dbReference>
<protein>
    <recommendedName>
        <fullName evidence="8">Tetratricopeptide repeat protein</fullName>
    </recommendedName>
</protein>
<dbReference type="InterPro" id="IPR019734">
    <property type="entry name" value="TPR_rpt"/>
</dbReference>
<reference evidence="6" key="1">
    <citation type="submission" date="2020-07" db="EMBL/GenBank/DDBJ databases">
        <title>Huge and variable diversity of episymbiotic CPR bacteria and DPANN archaea in groundwater ecosystems.</title>
        <authorList>
            <person name="He C.Y."/>
            <person name="Keren R."/>
            <person name="Whittaker M."/>
            <person name="Farag I.F."/>
            <person name="Doudna J."/>
            <person name="Cate J.H.D."/>
            <person name="Banfield J.F."/>
        </authorList>
    </citation>
    <scope>NUCLEOTIDE SEQUENCE</scope>
    <source>
        <strain evidence="6">NC_groundwater_580_Pr5_B-0.1um_64_19</strain>
    </source>
</reference>
<evidence type="ECO:0000256" key="2">
    <source>
        <dbReference type="ARBA" id="ARBA00022803"/>
    </source>
</evidence>